<evidence type="ECO:0000313" key="3">
    <source>
        <dbReference type="Proteomes" id="UP000051322"/>
    </source>
</evidence>
<dbReference type="EMBL" id="AAYLMQ010000016">
    <property type="protein sequence ID" value="EGY2377295.1"/>
    <property type="molecule type" value="Genomic_DNA"/>
</dbReference>
<protein>
    <submittedName>
        <fullName evidence="2">Oxidoreductase</fullName>
    </submittedName>
    <submittedName>
        <fullName evidence="1">Phage tail protein</fullName>
    </submittedName>
</protein>
<accession>A0A0Q1E7J0</accession>
<dbReference type="PIRSF" id="PIRSF029208">
    <property type="entry name" value="Phage_tail_GPU"/>
    <property type="match status" value="1"/>
</dbReference>
<dbReference type="InterPro" id="IPR016912">
    <property type="entry name" value="Phage_P2_GpU"/>
</dbReference>
<dbReference type="Pfam" id="PF06995">
    <property type="entry name" value="Phage_P2_GpU"/>
    <property type="match status" value="1"/>
</dbReference>
<comment type="caution">
    <text evidence="1">The sequence shown here is derived from an EMBL/GenBank/DDBJ whole genome shotgun (WGS) entry which is preliminary data.</text>
</comment>
<sequence>MMMILGMFPFSIPTAVYQQLQRSTNWRHPSNSRVGEMPAYQFVGRGEDTITLEGSIVPEFGSQMSITALRAMGDTGKNFPLIAGTGKVFGLYHIDDLQETQTYFFTDGTPRKIEFSLKLTQGQKPGTLIGNAAGKLIGLL</sequence>
<reference evidence="2 3" key="1">
    <citation type="submission" date="2015-10" db="EMBL/GenBank/DDBJ databases">
        <title>The utility of whole genome sequencing in characterizing Acinetobacter epidemiology and analyzing hospital outbreaks.</title>
        <authorList>
            <person name="Ozer E.A."/>
            <person name="Fitzpatrick M.A."/>
            <person name="Hauser A.R."/>
        </authorList>
    </citation>
    <scope>NUCLEOTIDE SEQUENCE [LARGE SCALE GENOMIC DNA]</scope>
    <source>
        <strain evidence="2 3">ABBL059</strain>
    </source>
</reference>
<proteinExistence type="predicted"/>
<dbReference type="Proteomes" id="UP000051322">
    <property type="component" value="Unassembled WGS sequence"/>
</dbReference>
<dbReference type="EMBL" id="LLFE01000221">
    <property type="protein sequence ID" value="KQD08231.1"/>
    <property type="molecule type" value="Genomic_DNA"/>
</dbReference>
<dbReference type="AlphaFoldDB" id="A0A0Q1E7J0"/>
<gene>
    <name evidence="2" type="ORF">APD06_17300</name>
    <name evidence="1" type="ORF">JHZ39_001660</name>
</gene>
<dbReference type="RefSeq" id="WP_004842352.1">
    <property type="nucleotide sequence ID" value="NZ_AP024802.1"/>
</dbReference>
<organism evidence="1">
    <name type="scientific">Acinetobacter baumannii</name>
    <dbReference type="NCBI Taxonomy" id="470"/>
    <lineage>
        <taxon>Bacteria</taxon>
        <taxon>Pseudomonadati</taxon>
        <taxon>Pseudomonadota</taxon>
        <taxon>Gammaproteobacteria</taxon>
        <taxon>Moraxellales</taxon>
        <taxon>Moraxellaceae</taxon>
        <taxon>Acinetobacter</taxon>
        <taxon>Acinetobacter calcoaceticus/baumannii complex</taxon>
    </lineage>
</organism>
<name>A0A0Q1E7J0_ACIBA</name>
<evidence type="ECO:0000313" key="1">
    <source>
        <dbReference type="EMBL" id="EGY2377295.1"/>
    </source>
</evidence>
<reference evidence="1" key="2">
    <citation type="submission" date="2020-12" db="EMBL/GenBank/DDBJ databases">
        <authorList>
            <consortium name="Clinical and Environmental Microbiology Branch: Whole genome sequencing antimicrobial resistance pathogens in the healthcare setting"/>
        </authorList>
    </citation>
    <scope>NUCLEOTIDE SEQUENCE</scope>
    <source>
        <strain evidence="1">2018HL-00813</strain>
    </source>
</reference>
<dbReference type="InterPro" id="IPR009734">
    <property type="entry name" value="Myoviridae_GpU"/>
</dbReference>
<evidence type="ECO:0000313" key="2">
    <source>
        <dbReference type="EMBL" id="KQD08231.1"/>
    </source>
</evidence>